<comment type="caution">
    <text evidence="1">The sequence shown here is derived from an EMBL/GenBank/DDBJ whole genome shotgun (WGS) entry which is preliminary data.</text>
</comment>
<sequence>MEIAERDEGPNATRSKGRYAKFSRIGTAIMRLQISNDSVEAHMVTTDVLINRTEGNMQMQNIERIDFRNLRRGLGTLKISLMERFQGSGQDNDILDASVVSCASTDILNTDDILDASFVSSMSTNILDADDILYASVVSSMLIDISNSDDILDASVVSSVSTDILDVNDILYASIVSSVSIDILDVDDILDASVVSSMSTGILDADDILYTTLCLACR</sequence>
<proteinExistence type="predicted"/>
<dbReference type="Proteomes" id="UP000222542">
    <property type="component" value="Unassembled WGS sequence"/>
</dbReference>
<dbReference type="AlphaFoldDB" id="A0A2G2XUE2"/>
<evidence type="ECO:0000313" key="1">
    <source>
        <dbReference type="EMBL" id="PHT60931.1"/>
    </source>
</evidence>
<name>A0A2G2XUE2_CAPAN</name>
<accession>A0A2G2XUE2</accession>
<dbReference type="Gramene" id="PHT60931">
    <property type="protein sequence ID" value="PHT60931"/>
    <property type="gene ID" value="T459_35219"/>
</dbReference>
<protein>
    <submittedName>
        <fullName evidence="1">Uncharacterized protein</fullName>
    </submittedName>
</protein>
<reference evidence="1 2" key="1">
    <citation type="journal article" date="2014" name="Nat. Genet.">
        <title>Genome sequence of the hot pepper provides insights into the evolution of pungency in Capsicum species.</title>
        <authorList>
            <person name="Kim S."/>
            <person name="Park M."/>
            <person name="Yeom S.I."/>
            <person name="Kim Y.M."/>
            <person name="Lee J.M."/>
            <person name="Lee H.A."/>
            <person name="Seo E."/>
            <person name="Choi J."/>
            <person name="Cheong K."/>
            <person name="Kim K.T."/>
            <person name="Jung K."/>
            <person name="Lee G.W."/>
            <person name="Oh S.K."/>
            <person name="Bae C."/>
            <person name="Kim S.B."/>
            <person name="Lee H.Y."/>
            <person name="Kim S.Y."/>
            <person name="Kim M.S."/>
            <person name="Kang B.C."/>
            <person name="Jo Y.D."/>
            <person name="Yang H.B."/>
            <person name="Jeong H.J."/>
            <person name="Kang W.H."/>
            <person name="Kwon J.K."/>
            <person name="Shin C."/>
            <person name="Lim J.Y."/>
            <person name="Park J.H."/>
            <person name="Huh J.H."/>
            <person name="Kim J.S."/>
            <person name="Kim B.D."/>
            <person name="Cohen O."/>
            <person name="Paran I."/>
            <person name="Suh M.C."/>
            <person name="Lee S.B."/>
            <person name="Kim Y.K."/>
            <person name="Shin Y."/>
            <person name="Noh S.J."/>
            <person name="Park J."/>
            <person name="Seo Y.S."/>
            <person name="Kwon S.Y."/>
            <person name="Kim H.A."/>
            <person name="Park J.M."/>
            <person name="Kim H.J."/>
            <person name="Choi S.B."/>
            <person name="Bosland P.W."/>
            <person name="Reeves G."/>
            <person name="Jo S.H."/>
            <person name="Lee B.W."/>
            <person name="Cho H.T."/>
            <person name="Choi H.S."/>
            <person name="Lee M.S."/>
            <person name="Yu Y."/>
            <person name="Do Choi Y."/>
            <person name="Park B.S."/>
            <person name="van Deynze A."/>
            <person name="Ashrafi H."/>
            <person name="Hill T."/>
            <person name="Kim W.T."/>
            <person name="Pai H.S."/>
            <person name="Ahn H.K."/>
            <person name="Yeam I."/>
            <person name="Giovannoni J.J."/>
            <person name="Rose J.K."/>
            <person name="Sorensen I."/>
            <person name="Lee S.J."/>
            <person name="Kim R.W."/>
            <person name="Choi I.Y."/>
            <person name="Choi B.S."/>
            <person name="Lim J.S."/>
            <person name="Lee Y.H."/>
            <person name="Choi D."/>
        </authorList>
    </citation>
    <scope>NUCLEOTIDE SEQUENCE [LARGE SCALE GENOMIC DNA]</scope>
    <source>
        <strain evidence="2">cv. CM334</strain>
    </source>
</reference>
<evidence type="ECO:0000313" key="2">
    <source>
        <dbReference type="Proteomes" id="UP000222542"/>
    </source>
</evidence>
<organism evidence="1 2">
    <name type="scientific">Capsicum annuum</name>
    <name type="common">Capsicum pepper</name>
    <dbReference type="NCBI Taxonomy" id="4072"/>
    <lineage>
        <taxon>Eukaryota</taxon>
        <taxon>Viridiplantae</taxon>
        <taxon>Streptophyta</taxon>
        <taxon>Embryophyta</taxon>
        <taxon>Tracheophyta</taxon>
        <taxon>Spermatophyta</taxon>
        <taxon>Magnoliopsida</taxon>
        <taxon>eudicotyledons</taxon>
        <taxon>Gunneridae</taxon>
        <taxon>Pentapetalae</taxon>
        <taxon>asterids</taxon>
        <taxon>lamiids</taxon>
        <taxon>Solanales</taxon>
        <taxon>Solanaceae</taxon>
        <taxon>Solanoideae</taxon>
        <taxon>Capsiceae</taxon>
        <taxon>Capsicum</taxon>
    </lineage>
</organism>
<keyword evidence="2" id="KW-1185">Reference proteome</keyword>
<reference evidence="1 2" key="2">
    <citation type="journal article" date="2017" name="Genome Biol.">
        <title>New reference genome sequences of hot pepper reveal the massive evolution of plant disease-resistance genes by retroduplication.</title>
        <authorList>
            <person name="Kim S."/>
            <person name="Park J."/>
            <person name="Yeom S.I."/>
            <person name="Kim Y.M."/>
            <person name="Seo E."/>
            <person name="Kim K.T."/>
            <person name="Kim M.S."/>
            <person name="Lee J.M."/>
            <person name="Cheong K."/>
            <person name="Shin H.S."/>
            <person name="Kim S.B."/>
            <person name="Han K."/>
            <person name="Lee J."/>
            <person name="Park M."/>
            <person name="Lee H.A."/>
            <person name="Lee H.Y."/>
            <person name="Lee Y."/>
            <person name="Oh S."/>
            <person name="Lee J.H."/>
            <person name="Choi E."/>
            <person name="Choi E."/>
            <person name="Lee S.E."/>
            <person name="Jeon J."/>
            <person name="Kim H."/>
            <person name="Choi G."/>
            <person name="Song H."/>
            <person name="Lee J."/>
            <person name="Lee S.C."/>
            <person name="Kwon J.K."/>
            <person name="Lee H.Y."/>
            <person name="Koo N."/>
            <person name="Hong Y."/>
            <person name="Kim R.W."/>
            <person name="Kang W.H."/>
            <person name="Huh J.H."/>
            <person name="Kang B.C."/>
            <person name="Yang T.J."/>
            <person name="Lee Y.H."/>
            <person name="Bennetzen J.L."/>
            <person name="Choi D."/>
        </authorList>
    </citation>
    <scope>NUCLEOTIDE SEQUENCE [LARGE SCALE GENOMIC DNA]</scope>
    <source>
        <strain evidence="2">cv. CM334</strain>
    </source>
</reference>
<gene>
    <name evidence="1" type="ORF">T459_35219</name>
</gene>
<dbReference type="EMBL" id="AYRZ02000472">
    <property type="protein sequence ID" value="PHT60931.1"/>
    <property type="molecule type" value="Genomic_DNA"/>
</dbReference>